<keyword evidence="9" id="KW-1185">Reference proteome</keyword>
<dbReference type="SUPFAM" id="SSF55781">
    <property type="entry name" value="GAF domain-like"/>
    <property type="match status" value="1"/>
</dbReference>
<keyword evidence="1 5" id="KW-0678">Repressor</keyword>
<feature type="compositionally biased region" description="Low complexity" evidence="6">
    <location>
        <begin position="8"/>
        <end position="21"/>
    </location>
</feature>
<gene>
    <name evidence="5 8" type="primary">hrcA</name>
    <name evidence="8" type="ORF">FHP25_22745</name>
</gene>
<dbReference type="SUPFAM" id="SSF46785">
    <property type="entry name" value="Winged helix' DNA-binding domain"/>
    <property type="match status" value="1"/>
</dbReference>
<evidence type="ECO:0000259" key="7">
    <source>
        <dbReference type="Pfam" id="PF01628"/>
    </source>
</evidence>
<evidence type="ECO:0000256" key="6">
    <source>
        <dbReference type="SAM" id="MobiDB-lite"/>
    </source>
</evidence>
<dbReference type="AlphaFoldDB" id="A0A5C8PIG9"/>
<protein>
    <recommendedName>
        <fullName evidence="5">Heat-inducible transcription repressor HrcA</fullName>
    </recommendedName>
</protein>
<comment type="function">
    <text evidence="5">Negative regulator of class I heat shock genes (grpE-dnaK-dnaJ and groELS operons). Prevents heat-shock induction of these operons.</text>
</comment>
<evidence type="ECO:0000256" key="1">
    <source>
        <dbReference type="ARBA" id="ARBA00022491"/>
    </source>
</evidence>
<dbReference type="GO" id="GO:0045892">
    <property type="term" value="P:negative regulation of DNA-templated transcription"/>
    <property type="evidence" value="ECO:0007669"/>
    <property type="project" value="UniProtKB-UniRule"/>
</dbReference>
<accession>A0A5C8PIG9</accession>
<evidence type="ECO:0000313" key="9">
    <source>
        <dbReference type="Proteomes" id="UP000321638"/>
    </source>
</evidence>
<dbReference type="Pfam" id="PF01628">
    <property type="entry name" value="HrcA"/>
    <property type="match status" value="1"/>
</dbReference>
<dbReference type="RefSeq" id="WP_147849272.1">
    <property type="nucleotide sequence ID" value="NZ_VDUZ01000028.1"/>
</dbReference>
<dbReference type="InterPro" id="IPR029016">
    <property type="entry name" value="GAF-like_dom_sf"/>
</dbReference>
<dbReference type="Gene3D" id="3.30.450.40">
    <property type="match status" value="1"/>
</dbReference>
<keyword evidence="4 5" id="KW-0804">Transcription</keyword>
<keyword evidence="2 5" id="KW-0805">Transcription regulation</keyword>
<dbReference type="InterPro" id="IPR023120">
    <property type="entry name" value="WHTH_transcript_rep_HrcA_IDD"/>
</dbReference>
<dbReference type="PANTHER" id="PTHR34824:SF1">
    <property type="entry name" value="HEAT-INDUCIBLE TRANSCRIPTION REPRESSOR HRCA"/>
    <property type="match status" value="1"/>
</dbReference>
<feature type="region of interest" description="Disordered" evidence="6">
    <location>
        <begin position="1"/>
        <end position="21"/>
    </location>
</feature>
<comment type="caution">
    <text evidence="8">The sequence shown here is derived from an EMBL/GenBank/DDBJ whole genome shotgun (WGS) entry which is preliminary data.</text>
</comment>
<dbReference type="Proteomes" id="UP000321638">
    <property type="component" value="Unassembled WGS sequence"/>
</dbReference>
<dbReference type="PANTHER" id="PTHR34824">
    <property type="entry name" value="HEAT-INDUCIBLE TRANSCRIPTION REPRESSOR HRCA"/>
    <property type="match status" value="1"/>
</dbReference>
<comment type="similarity">
    <text evidence="5">Belongs to the HrcA family.</text>
</comment>
<dbReference type="HAMAP" id="MF_00081">
    <property type="entry name" value="HrcA"/>
    <property type="match status" value="1"/>
</dbReference>
<dbReference type="Gene3D" id="1.10.10.10">
    <property type="entry name" value="Winged helix-like DNA-binding domain superfamily/Winged helix DNA-binding domain"/>
    <property type="match status" value="1"/>
</dbReference>
<dbReference type="NCBIfam" id="TIGR00331">
    <property type="entry name" value="hrcA"/>
    <property type="match status" value="1"/>
</dbReference>
<proteinExistence type="inferred from homology"/>
<evidence type="ECO:0000256" key="4">
    <source>
        <dbReference type="ARBA" id="ARBA00023163"/>
    </source>
</evidence>
<name>A0A5C8PIG9_9HYPH</name>
<reference evidence="8 9" key="1">
    <citation type="submission" date="2019-06" db="EMBL/GenBank/DDBJ databases">
        <title>New taxonomy in bacterial strain CC-CFT640, isolated from vineyard.</title>
        <authorList>
            <person name="Lin S.-Y."/>
            <person name="Tsai C.-F."/>
            <person name="Young C.-C."/>
        </authorList>
    </citation>
    <scope>NUCLEOTIDE SEQUENCE [LARGE SCALE GENOMIC DNA]</scope>
    <source>
        <strain evidence="8 9">CC-CFT640</strain>
    </source>
</reference>
<evidence type="ECO:0000256" key="3">
    <source>
        <dbReference type="ARBA" id="ARBA00023016"/>
    </source>
</evidence>
<evidence type="ECO:0000313" key="8">
    <source>
        <dbReference type="EMBL" id="TXL73016.1"/>
    </source>
</evidence>
<dbReference type="Gene3D" id="3.30.390.60">
    <property type="entry name" value="Heat-inducible transcription repressor hrca homolog, domain 3"/>
    <property type="match status" value="1"/>
</dbReference>
<keyword evidence="3 5" id="KW-0346">Stress response</keyword>
<dbReference type="EMBL" id="VDUZ01000028">
    <property type="protein sequence ID" value="TXL73016.1"/>
    <property type="molecule type" value="Genomic_DNA"/>
</dbReference>
<dbReference type="OrthoDB" id="9783139at2"/>
<dbReference type="InterPro" id="IPR021153">
    <property type="entry name" value="HrcA_C"/>
</dbReference>
<feature type="domain" description="Heat-inducible transcription repressor HrcA C-terminal" evidence="7">
    <location>
        <begin position="138"/>
        <end position="359"/>
    </location>
</feature>
<evidence type="ECO:0000256" key="2">
    <source>
        <dbReference type="ARBA" id="ARBA00023015"/>
    </source>
</evidence>
<dbReference type="InterPro" id="IPR036390">
    <property type="entry name" value="WH_DNA-bd_sf"/>
</dbReference>
<dbReference type="InterPro" id="IPR036388">
    <property type="entry name" value="WH-like_DNA-bd_sf"/>
</dbReference>
<dbReference type="InterPro" id="IPR002571">
    <property type="entry name" value="HrcA"/>
</dbReference>
<sequence>MSRVTRIDPSPAAASRRDPSAVARTLAGAGAPVAELNERAREVFRRIVEAYVESGEPVGSRTLTRRLTEQLSPATIRNVMADLQDAGLLFAPHTSAGRVPTEAGLRLFVDGLLEIGNLSQEERDSIDGRCAAVGRSMQDVLSEASSLLSGLSRCAGVVISPRVEQPLKHIEFVNLGPGRALVVIVTENGAVENRIIETPLGLPPSALIEASNYLSARLVGRSIEESRRLIEEELLAQRAELDALTQRIVEAGLARWSGEPGSALIVRGQARLLEDVTALEDLENVRRLFDALERGESFMRLLQLAGDAEGVKIFIGAENPLFGHAGCSVIVAPFRNSQERIVGAVGVVGPTRINYARIVPMVDYTARVVGRLLG</sequence>
<evidence type="ECO:0000256" key="5">
    <source>
        <dbReference type="HAMAP-Rule" id="MF_00081"/>
    </source>
</evidence>
<dbReference type="PIRSF" id="PIRSF005485">
    <property type="entry name" value="HrcA"/>
    <property type="match status" value="1"/>
</dbReference>
<dbReference type="GO" id="GO:0003677">
    <property type="term" value="F:DNA binding"/>
    <property type="evidence" value="ECO:0007669"/>
    <property type="project" value="InterPro"/>
</dbReference>
<organism evidence="8 9">
    <name type="scientific">Vineibacter terrae</name>
    <dbReference type="NCBI Taxonomy" id="2586908"/>
    <lineage>
        <taxon>Bacteria</taxon>
        <taxon>Pseudomonadati</taxon>
        <taxon>Pseudomonadota</taxon>
        <taxon>Alphaproteobacteria</taxon>
        <taxon>Hyphomicrobiales</taxon>
        <taxon>Vineibacter</taxon>
    </lineage>
</organism>